<dbReference type="CDD" id="cd07377">
    <property type="entry name" value="WHTH_GntR"/>
    <property type="match status" value="1"/>
</dbReference>
<dbReference type="InterPro" id="IPR015424">
    <property type="entry name" value="PyrdxlP-dep_Trfase"/>
</dbReference>
<dbReference type="GO" id="GO:0030170">
    <property type="term" value="F:pyridoxal phosphate binding"/>
    <property type="evidence" value="ECO:0007669"/>
    <property type="project" value="InterPro"/>
</dbReference>
<dbReference type="EMBL" id="MEIA01000068">
    <property type="protein sequence ID" value="OJF15109.1"/>
    <property type="molecule type" value="Genomic_DNA"/>
</dbReference>
<keyword evidence="3" id="KW-0805">Transcription regulation</keyword>
<reference evidence="7 8" key="1">
    <citation type="submission" date="2016-09" db="EMBL/GenBank/DDBJ databases">
        <title>Couchioplanes caeruleus draft genome sequence.</title>
        <authorList>
            <person name="Sheehan J."/>
            <person name="Caffrey P."/>
        </authorList>
    </citation>
    <scope>NUCLEOTIDE SEQUENCE [LARGE SCALE GENOMIC DNA]</scope>
    <source>
        <strain evidence="7 8">DSM 43634</strain>
    </source>
</reference>
<dbReference type="PANTHER" id="PTHR46577">
    <property type="entry name" value="HTH-TYPE TRANSCRIPTIONAL REGULATORY PROTEIN GABR"/>
    <property type="match status" value="1"/>
</dbReference>
<evidence type="ECO:0000256" key="2">
    <source>
        <dbReference type="ARBA" id="ARBA00022898"/>
    </source>
</evidence>
<accession>A0A1K0FQK6</accession>
<dbReference type="Pfam" id="PF00392">
    <property type="entry name" value="GntR"/>
    <property type="match status" value="1"/>
</dbReference>
<keyword evidence="4" id="KW-0238">DNA-binding</keyword>
<organism evidence="7 8">
    <name type="scientific">Couchioplanes caeruleus subsp. caeruleus</name>
    <dbReference type="NCBI Taxonomy" id="56427"/>
    <lineage>
        <taxon>Bacteria</taxon>
        <taxon>Bacillati</taxon>
        <taxon>Actinomycetota</taxon>
        <taxon>Actinomycetes</taxon>
        <taxon>Micromonosporales</taxon>
        <taxon>Micromonosporaceae</taxon>
        <taxon>Couchioplanes</taxon>
    </lineage>
</organism>
<gene>
    <name evidence="7" type="ORF">BG844_06135</name>
</gene>
<dbReference type="InterPro" id="IPR000524">
    <property type="entry name" value="Tscrpt_reg_HTH_GntR"/>
</dbReference>
<dbReference type="InterPro" id="IPR051446">
    <property type="entry name" value="HTH_trans_reg/aminotransferase"/>
</dbReference>
<evidence type="ECO:0000256" key="1">
    <source>
        <dbReference type="ARBA" id="ARBA00005384"/>
    </source>
</evidence>
<dbReference type="GO" id="GO:0003700">
    <property type="term" value="F:DNA-binding transcription factor activity"/>
    <property type="evidence" value="ECO:0007669"/>
    <property type="project" value="InterPro"/>
</dbReference>
<dbReference type="InterPro" id="IPR036388">
    <property type="entry name" value="WH-like_DNA-bd_sf"/>
</dbReference>
<dbReference type="SMART" id="SM00345">
    <property type="entry name" value="HTH_GNTR"/>
    <property type="match status" value="1"/>
</dbReference>
<keyword evidence="8" id="KW-1185">Reference proteome</keyword>
<dbReference type="InterPro" id="IPR015421">
    <property type="entry name" value="PyrdxlP-dep_Trfase_major"/>
</dbReference>
<sequence>MTEQYQVTGSTAAAISGSIEAGVRRGDWVWGEALPPIRVLADELHVSPATVSKAYADLRQRGIVETSGRRGTRIRSRPPIGGARAALRLPVPAGALDLSSGDPDVRLLPALGPHLRVVSDEVGAPGGYAAADAMPELVDAAGPRLEADGVPVAAGAITVTNGTLDAIERLLTTHLRPGDAVAVEDPGWANLLDLLAALGLTPLPVAMDDEGPLPDRLLDAIASGARAVVITTRAQNPTGAAVTTERAAALRKVLSFRPEVLLIEDDHAAELSGVPLHCLSGATTAWAFVRSASKPFGPDLRIAVMAGDEATIARVAGRMRIGTGWVSTLLQRLLLRLWRDEDVAAQIAAAGRSYDHRRDTLRHALTSRGVKAYGTTGINLWVRTPDETRLITALRDAGYAVAPGSLFRMDAPPGVRITVSPLDDEAIEPLADIVAAAAYPPGVSIVGR</sequence>
<dbReference type="Proteomes" id="UP000182486">
    <property type="component" value="Unassembled WGS sequence"/>
</dbReference>
<dbReference type="InterPro" id="IPR036390">
    <property type="entry name" value="WH_DNA-bd_sf"/>
</dbReference>
<evidence type="ECO:0000256" key="4">
    <source>
        <dbReference type="ARBA" id="ARBA00023125"/>
    </source>
</evidence>
<evidence type="ECO:0000256" key="5">
    <source>
        <dbReference type="ARBA" id="ARBA00023163"/>
    </source>
</evidence>
<dbReference type="Pfam" id="PF00155">
    <property type="entry name" value="Aminotran_1_2"/>
    <property type="match status" value="1"/>
</dbReference>
<evidence type="ECO:0000259" key="6">
    <source>
        <dbReference type="PROSITE" id="PS50949"/>
    </source>
</evidence>
<feature type="domain" description="HTH gntR-type" evidence="6">
    <location>
        <begin position="9"/>
        <end position="77"/>
    </location>
</feature>
<protein>
    <submittedName>
        <fullName evidence="7">GntR family transcriptional regulator</fullName>
    </submittedName>
</protein>
<dbReference type="SUPFAM" id="SSF46785">
    <property type="entry name" value="Winged helix' DNA-binding domain"/>
    <property type="match status" value="1"/>
</dbReference>
<dbReference type="GO" id="GO:0003677">
    <property type="term" value="F:DNA binding"/>
    <property type="evidence" value="ECO:0007669"/>
    <property type="project" value="UniProtKB-KW"/>
</dbReference>
<dbReference type="AlphaFoldDB" id="A0A1K0FQK6"/>
<dbReference type="Gene3D" id="1.10.10.10">
    <property type="entry name" value="Winged helix-like DNA-binding domain superfamily/Winged helix DNA-binding domain"/>
    <property type="match status" value="1"/>
</dbReference>
<dbReference type="PROSITE" id="PS50949">
    <property type="entry name" value="HTH_GNTR"/>
    <property type="match status" value="1"/>
</dbReference>
<evidence type="ECO:0000313" key="8">
    <source>
        <dbReference type="Proteomes" id="UP000182486"/>
    </source>
</evidence>
<dbReference type="CDD" id="cd00609">
    <property type="entry name" value="AAT_like"/>
    <property type="match status" value="1"/>
</dbReference>
<keyword evidence="2" id="KW-0663">Pyridoxal phosphate</keyword>
<proteinExistence type="inferred from homology"/>
<dbReference type="SUPFAM" id="SSF53383">
    <property type="entry name" value="PLP-dependent transferases"/>
    <property type="match status" value="1"/>
</dbReference>
<evidence type="ECO:0000256" key="3">
    <source>
        <dbReference type="ARBA" id="ARBA00023015"/>
    </source>
</evidence>
<dbReference type="RefSeq" id="WP_071803748.1">
    <property type="nucleotide sequence ID" value="NZ_MEIA01000068.1"/>
</dbReference>
<name>A0A1K0FQK6_9ACTN</name>
<comment type="caution">
    <text evidence="7">The sequence shown here is derived from an EMBL/GenBank/DDBJ whole genome shotgun (WGS) entry which is preliminary data.</text>
</comment>
<comment type="similarity">
    <text evidence="1">In the C-terminal section; belongs to the class-I pyridoxal-phosphate-dependent aminotransferase family.</text>
</comment>
<dbReference type="PANTHER" id="PTHR46577:SF1">
    <property type="entry name" value="HTH-TYPE TRANSCRIPTIONAL REGULATORY PROTEIN GABR"/>
    <property type="match status" value="1"/>
</dbReference>
<evidence type="ECO:0000313" key="7">
    <source>
        <dbReference type="EMBL" id="OJF15109.1"/>
    </source>
</evidence>
<dbReference type="InterPro" id="IPR004839">
    <property type="entry name" value="Aminotransferase_I/II_large"/>
</dbReference>
<keyword evidence="5" id="KW-0804">Transcription</keyword>
<dbReference type="Gene3D" id="3.40.640.10">
    <property type="entry name" value="Type I PLP-dependent aspartate aminotransferase-like (Major domain)"/>
    <property type="match status" value="1"/>
</dbReference>